<dbReference type="PANTHER" id="PTHR33429:SF2">
    <property type="entry name" value="OS01G0888850 PROTEIN"/>
    <property type="match status" value="1"/>
</dbReference>
<accession>A0A2G9HSF1</accession>
<keyword evidence="2" id="KW-0812">Transmembrane</keyword>
<comment type="caution">
    <text evidence="3">The sequence shown here is derived from an EMBL/GenBank/DDBJ whole genome shotgun (WGS) entry which is preliminary data.</text>
</comment>
<name>A0A2G9HSF1_9LAMI</name>
<feature type="region of interest" description="Disordered" evidence="1">
    <location>
        <begin position="101"/>
        <end position="126"/>
    </location>
</feature>
<evidence type="ECO:0000256" key="2">
    <source>
        <dbReference type="SAM" id="Phobius"/>
    </source>
</evidence>
<dbReference type="OrthoDB" id="1928111at2759"/>
<keyword evidence="2" id="KW-0472">Membrane</keyword>
<feature type="region of interest" description="Disordered" evidence="1">
    <location>
        <begin position="1"/>
        <end position="32"/>
    </location>
</feature>
<sequence>MSTSAPVFNPLQQQQAPPMETTQQAYRTHTGHGSVGPVIGVLAIITILGAIAVMIGRLCSGRGIRGYGQYDFESWVETKCASCIDGRVDPPPPRVVVEHNVGGEAPRAAPPEVRDEEAHESRQAQS</sequence>
<keyword evidence="4" id="KW-1185">Reference proteome</keyword>
<proteinExistence type="predicted"/>
<feature type="compositionally biased region" description="Basic and acidic residues" evidence="1">
    <location>
        <begin position="112"/>
        <end position="126"/>
    </location>
</feature>
<feature type="compositionally biased region" description="Polar residues" evidence="1">
    <location>
        <begin position="1"/>
        <end position="27"/>
    </location>
</feature>
<dbReference type="AlphaFoldDB" id="A0A2G9HSF1"/>
<feature type="transmembrane region" description="Helical" evidence="2">
    <location>
        <begin position="35"/>
        <end position="55"/>
    </location>
</feature>
<reference evidence="4" key="1">
    <citation type="journal article" date="2018" name="Gigascience">
        <title>Genome assembly of the Pink Ipe (Handroanthus impetiginosus, Bignoniaceae), a highly valued, ecologically keystone Neotropical timber forest tree.</title>
        <authorList>
            <person name="Silva-Junior O.B."/>
            <person name="Grattapaglia D."/>
            <person name="Novaes E."/>
            <person name="Collevatti R.G."/>
        </authorList>
    </citation>
    <scope>NUCLEOTIDE SEQUENCE [LARGE SCALE GENOMIC DNA]</scope>
    <source>
        <strain evidence="4">cv. UFG-1</strain>
    </source>
</reference>
<dbReference type="Proteomes" id="UP000231279">
    <property type="component" value="Unassembled WGS sequence"/>
</dbReference>
<dbReference type="PANTHER" id="PTHR33429">
    <property type="entry name" value="OS02G0708000 PROTEIN-RELATED"/>
    <property type="match status" value="1"/>
</dbReference>
<evidence type="ECO:0008006" key="5">
    <source>
        <dbReference type="Google" id="ProtNLM"/>
    </source>
</evidence>
<gene>
    <name evidence="3" type="ORF">CDL12_06867</name>
</gene>
<organism evidence="3 4">
    <name type="scientific">Handroanthus impetiginosus</name>
    <dbReference type="NCBI Taxonomy" id="429701"/>
    <lineage>
        <taxon>Eukaryota</taxon>
        <taxon>Viridiplantae</taxon>
        <taxon>Streptophyta</taxon>
        <taxon>Embryophyta</taxon>
        <taxon>Tracheophyta</taxon>
        <taxon>Spermatophyta</taxon>
        <taxon>Magnoliopsida</taxon>
        <taxon>eudicotyledons</taxon>
        <taxon>Gunneridae</taxon>
        <taxon>Pentapetalae</taxon>
        <taxon>asterids</taxon>
        <taxon>lamiids</taxon>
        <taxon>Lamiales</taxon>
        <taxon>Bignoniaceae</taxon>
        <taxon>Crescentiina</taxon>
        <taxon>Tabebuia alliance</taxon>
        <taxon>Handroanthus</taxon>
    </lineage>
</organism>
<evidence type="ECO:0000256" key="1">
    <source>
        <dbReference type="SAM" id="MobiDB-lite"/>
    </source>
</evidence>
<protein>
    <recommendedName>
        <fullName evidence="5">Transmembrane protein</fullName>
    </recommendedName>
</protein>
<evidence type="ECO:0000313" key="3">
    <source>
        <dbReference type="EMBL" id="PIN20459.1"/>
    </source>
</evidence>
<dbReference type="CDD" id="cd12087">
    <property type="entry name" value="TM_EGFR-like"/>
    <property type="match status" value="1"/>
</dbReference>
<keyword evidence="2" id="KW-1133">Transmembrane helix</keyword>
<dbReference type="STRING" id="429701.A0A2G9HSF1"/>
<dbReference type="EMBL" id="NKXS01001129">
    <property type="protein sequence ID" value="PIN20459.1"/>
    <property type="molecule type" value="Genomic_DNA"/>
</dbReference>
<evidence type="ECO:0000313" key="4">
    <source>
        <dbReference type="Proteomes" id="UP000231279"/>
    </source>
</evidence>